<dbReference type="Pfam" id="PF04043">
    <property type="entry name" value="PMEI"/>
    <property type="match status" value="1"/>
</dbReference>
<feature type="non-terminal residue" evidence="5">
    <location>
        <position position="164"/>
    </location>
</feature>
<sequence length="164" mass="17734">QTLIASTCKKLAKEDPNIHYAFCTTSLQSAPASPCAADLRALGSISIRLLRDNVTNTRCYIRGSLKNKKLGGDSYTRECWTTCLDLYSDAVDAARLAAQNYNTKAYDEANVELSAALTDASTCEDGFGEKPGVVSPLTKRNGDAVQLSAMALSIIYFIHTNNNN</sequence>
<keyword evidence="2" id="KW-1015">Disulfide bond</keyword>
<dbReference type="SMART" id="SM00856">
    <property type="entry name" value="PMEI"/>
    <property type="match status" value="1"/>
</dbReference>
<reference evidence="5 6" key="1">
    <citation type="journal article" date="2013" name="BMC Genomics">
        <title>The miniature genome of a carnivorous plant Genlisea aurea contains a low number of genes and short non-coding sequences.</title>
        <authorList>
            <person name="Leushkin E.V."/>
            <person name="Sutormin R.A."/>
            <person name="Nabieva E.R."/>
            <person name="Penin A.A."/>
            <person name="Kondrashov A.S."/>
            <person name="Logacheva M.D."/>
        </authorList>
    </citation>
    <scope>NUCLEOTIDE SEQUENCE [LARGE SCALE GENOMIC DNA]</scope>
</reference>
<feature type="domain" description="Pectinesterase inhibitor" evidence="4">
    <location>
        <begin position="1"/>
        <end position="154"/>
    </location>
</feature>
<dbReference type="OrthoDB" id="1915198at2759"/>
<evidence type="ECO:0000259" key="4">
    <source>
        <dbReference type="SMART" id="SM00856"/>
    </source>
</evidence>
<comment type="similarity">
    <text evidence="3">Belongs to the PMEI family.</text>
</comment>
<feature type="non-terminal residue" evidence="5">
    <location>
        <position position="1"/>
    </location>
</feature>
<comment type="caution">
    <text evidence="5">The sequence shown here is derived from an EMBL/GenBank/DDBJ whole genome shotgun (WGS) entry which is preliminary data.</text>
</comment>
<gene>
    <name evidence="5" type="ORF">M569_02589</name>
</gene>
<evidence type="ECO:0000256" key="1">
    <source>
        <dbReference type="ARBA" id="ARBA00022729"/>
    </source>
</evidence>
<dbReference type="InterPro" id="IPR035513">
    <property type="entry name" value="Invertase/methylesterase_inhib"/>
</dbReference>
<dbReference type="GO" id="GO:0005576">
    <property type="term" value="C:extracellular region"/>
    <property type="evidence" value="ECO:0007669"/>
    <property type="project" value="UniProtKB-ARBA"/>
</dbReference>
<evidence type="ECO:0000256" key="3">
    <source>
        <dbReference type="ARBA" id="ARBA00038471"/>
    </source>
</evidence>
<organism evidence="5 6">
    <name type="scientific">Genlisea aurea</name>
    <dbReference type="NCBI Taxonomy" id="192259"/>
    <lineage>
        <taxon>Eukaryota</taxon>
        <taxon>Viridiplantae</taxon>
        <taxon>Streptophyta</taxon>
        <taxon>Embryophyta</taxon>
        <taxon>Tracheophyta</taxon>
        <taxon>Spermatophyta</taxon>
        <taxon>Magnoliopsida</taxon>
        <taxon>eudicotyledons</taxon>
        <taxon>Gunneridae</taxon>
        <taxon>Pentapetalae</taxon>
        <taxon>asterids</taxon>
        <taxon>lamiids</taxon>
        <taxon>Lamiales</taxon>
        <taxon>Lentibulariaceae</taxon>
        <taxon>Genlisea</taxon>
    </lineage>
</organism>
<keyword evidence="1" id="KW-0732">Signal</keyword>
<evidence type="ECO:0000313" key="6">
    <source>
        <dbReference type="Proteomes" id="UP000015453"/>
    </source>
</evidence>
<dbReference type="Proteomes" id="UP000015453">
    <property type="component" value="Unassembled WGS sequence"/>
</dbReference>
<evidence type="ECO:0000313" key="5">
    <source>
        <dbReference type="EMBL" id="EPS72175.1"/>
    </source>
</evidence>
<proteinExistence type="inferred from homology"/>
<keyword evidence="6" id="KW-1185">Reference proteome</keyword>
<dbReference type="GO" id="GO:0004857">
    <property type="term" value="F:enzyme inhibitor activity"/>
    <property type="evidence" value="ECO:0007669"/>
    <property type="project" value="InterPro"/>
</dbReference>
<dbReference type="SUPFAM" id="SSF101148">
    <property type="entry name" value="Plant invertase/pectin methylesterase inhibitor"/>
    <property type="match status" value="1"/>
</dbReference>
<dbReference type="InterPro" id="IPR006501">
    <property type="entry name" value="Pectinesterase_inhib_dom"/>
</dbReference>
<dbReference type="NCBIfam" id="TIGR01614">
    <property type="entry name" value="PME_inhib"/>
    <property type="match status" value="1"/>
</dbReference>
<accession>S8CYW1</accession>
<dbReference type="AlphaFoldDB" id="S8CYW1"/>
<dbReference type="InterPro" id="IPR034088">
    <property type="entry name" value="Pla_a_1-like"/>
</dbReference>
<dbReference type="EMBL" id="AUSU01000941">
    <property type="protein sequence ID" value="EPS72175.1"/>
    <property type="molecule type" value="Genomic_DNA"/>
</dbReference>
<protein>
    <recommendedName>
        <fullName evidence="4">Pectinesterase inhibitor domain-containing protein</fullName>
    </recommendedName>
</protein>
<evidence type="ECO:0000256" key="2">
    <source>
        <dbReference type="ARBA" id="ARBA00023157"/>
    </source>
</evidence>
<dbReference type="PANTHER" id="PTHR35357:SF17">
    <property type="entry name" value="PECTINESTERASE INHIBITOR 12"/>
    <property type="match status" value="1"/>
</dbReference>
<dbReference type="PANTHER" id="PTHR35357">
    <property type="entry name" value="OS02G0537100 PROTEIN"/>
    <property type="match status" value="1"/>
</dbReference>
<dbReference type="Gene3D" id="1.20.140.40">
    <property type="entry name" value="Invertase/pectin methylesterase inhibitor family protein"/>
    <property type="match status" value="1"/>
</dbReference>
<dbReference type="CDD" id="cd15795">
    <property type="entry name" value="PMEI-Pla_a_1_like"/>
    <property type="match status" value="1"/>
</dbReference>
<dbReference type="FunFam" id="1.20.140.40:FF:000002">
    <property type="entry name" value="Putative invertase inhibitor"/>
    <property type="match status" value="1"/>
</dbReference>
<name>S8CYW1_9LAMI</name>